<dbReference type="EC" id="3.1.3.48" evidence="2"/>
<sequence>MKKILFVCHGNICRSPMAEYVMKDLVKKAGLEAEFQIASAATSREEIGNPVYPPAQRKLAEHGISCEGHAARQLCSRDYEEYDLLIGMDKANLHNMFRICGGDFNNKMHLLLEYAGRPDQEVADPWYTGDFDSTWQDVLEGCEGLLDNLM</sequence>
<evidence type="ECO:0000259" key="7">
    <source>
        <dbReference type="SMART" id="SM00226"/>
    </source>
</evidence>
<gene>
    <name evidence="8" type="ORF">GKE97_03840</name>
</gene>
<comment type="caution">
    <text evidence="8">The sequence shown here is derived from an EMBL/GenBank/DDBJ whole genome shotgun (WGS) entry which is preliminary data.</text>
</comment>
<feature type="active site" description="Nucleophile" evidence="6">
    <location>
        <position position="8"/>
    </location>
</feature>
<keyword evidence="3" id="KW-0378">Hydrolase</keyword>
<evidence type="ECO:0000256" key="6">
    <source>
        <dbReference type="PIRSR" id="PIRSR617867-1"/>
    </source>
</evidence>
<evidence type="ECO:0000256" key="4">
    <source>
        <dbReference type="ARBA" id="ARBA00022912"/>
    </source>
</evidence>
<dbReference type="SUPFAM" id="SSF52788">
    <property type="entry name" value="Phosphotyrosine protein phosphatases I"/>
    <property type="match status" value="1"/>
</dbReference>
<reference evidence="8 9" key="1">
    <citation type="journal article" date="2019" name="Nat. Med.">
        <title>A library of human gut bacterial isolates paired with longitudinal multiomics data enables mechanistic microbiome research.</title>
        <authorList>
            <person name="Poyet M."/>
            <person name="Groussin M."/>
            <person name="Gibbons S.M."/>
            <person name="Avila-Pacheco J."/>
            <person name="Jiang X."/>
            <person name="Kearney S.M."/>
            <person name="Perrotta A.R."/>
            <person name="Berdy B."/>
            <person name="Zhao S."/>
            <person name="Lieberman T.D."/>
            <person name="Swanson P.K."/>
            <person name="Smith M."/>
            <person name="Roesemann S."/>
            <person name="Alexander J.E."/>
            <person name="Rich S.A."/>
            <person name="Livny J."/>
            <person name="Vlamakis H."/>
            <person name="Clish C."/>
            <person name="Bullock K."/>
            <person name="Deik A."/>
            <person name="Scott J."/>
            <person name="Pierce K.A."/>
            <person name="Xavier R.J."/>
            <person name="Alm E.J."/>
        </authorList>
    </citation>
    <scope>NUCLEOTIDE SEQUENCE [LARGE SCALE GENOMIC DNA]</scope>
    <source>
        <strain evidence="8 9">BIOML-A2</strain>
    </source>
</reference>
<dbReference type="Pfam" id="PF01451">
    <property type="entry name" value="LMWPc"/>
    <property type="match status" value="1"/>
</dbReference>
<organism evidence="8 9">
    <name type="scientific">Flavonifractor plautii</name>
    <name type="common">Fusobacterium plautii</name>
    <dbReference type="NCBI Taxonomy" id="292800"/>
    <lineage>
        <taxon>Bacteria</taxon>
        <taxon>Bacillati</taxon>
        <taxon>Bacillota</taxon>
        <taxon>Clostridia</taxon>
        <taxon>Eubacteriales</taxon>
        <taxon>Oscillospiraceae</taxon>
        <taxon>Flavonifractor</taxon>
    </lineage>
</organism>
<dbReference type="RefSeq" id="WP_009256642.1">
    <property type="nucleotide sequence ID" value="NZ_JADMVA010000027.1"/>
</dbReference>
<feature type="domain" description="Phosphotyrosine protein phosphatase I" evidence="7">
    <location>
        <begin position="2"/>
        <end position="148"/>
    </location>
</feature>
<feature type="active site" evidence="6">
    <location>
        <position position="14"/>
    </location>
</feature>
<dbReference type="CDD" id="cd16343">
    <property type="entry name" value="LMWPTP"/>
    <property type="match status" value="1"/>
</dbReference>
<evidence type="ECO:0000256" key="2">
    <source>
        <dbReference type="ARBA" id="ARBA00013064"/>
    </source>
</evidence>
<dbReference type="EMBL" id="WKPR01000004">
    <property type="protein sequence ID" value="MSB18645.1"/>
    <property type="molecule type" value="Genomic_DNA"/>
</dbReference>
<evidence type="ECO:0000313" key="9">
    <source>
        <dbReference type="Proteomes" id="UP000434475"/>
    </source>
</evidence>
<evidence type="ECO:0000313" key="8">
    <source>
        <dbReference type="EMBL" id="MSB18645.1"/>
    </source>
</evidence>
<dbReference type="SMART" id="SM00226">
    <property type="entry name" value="LMWPc"/>
    <property type="match status" value="1"/>
</dbReference>
<comment type="similarity">
    <text evidence="1">Belongs to the low molecular weight phosphotyrosine protein phosphatase family.</text>
</comment>
<dbReference type="GO" id="GO:0004725">
    <property type="term" value="F:protein tyrosine phosphatase activity"/>
    <property type="evidence" value="ECO:0007669"/>
    <property type="project" value="UniProtKB-EC"/>
</dbReference>
<keyword evidence="4" id="KW-0904">Protein phosphatase</keyword>
<evidence type="ECO:0000256" key="5">
    <source>
        <dbReference type="ARBA" id="ARBA00051722"/>
    </source>
</evidence>
<dbReference type="Gene3D" id="3.40.50.2300">
    <property type="match status" value="1"/>
</dbReference>
<dbReference type="InterPro" id="IPR050438">
    <property type="entry name" value="LMW_PTPase"/>
</dbReference>
<dbReference type="Proteomes" id="UP000434475">
    <property type="component" value="Unassembled WGS sequence"/>
</dbReference>
<feature type="active site" description="Proton donor" evidence="6">
    <location>
        <position position="124"/>
    </location>
</feature>
<accession>A0A174IBB2</accession>
<dbReference type="InterPro" id="IPR036196">
    <property type="entry name" value="Ptyr_pPase_sf"/>
</dbReference>
<dbReference type="AlphaFoldDB" id="A0A174IBB2"/>
<dbReference type="InterPro" id="IPR017867">
    <property type="entry name" value="Tyr_phospatase_low_mol_wt"/>
</dbReference>
<dbReference type="PRINTS" id="PR00719">
    <property type="entry name" value="LMWPTPASE"/>
</dbReference>
<name>A0A174IBB2_FLAPL</name>
<comment type="catalytic activity">
    <reaction evidence="5">
        <text>O-phospho-L-tyrosyl-[protein] + H2O = L-tyrosyl-[protein] + phosphate</text>
        <dbReference type="Rhea" id="RHEA:10684"/>
        <dbReference type="Rhea" id="RHEA-COMP:10136"/>
        <dbReference type="Rhea" id="RHEA-COMP:20101"/>
        <dbReference type="ChEBI" id="CHEBI:15377"/>
        <dbReference type="ChEBI" id="CHEBI:43474"/>
        <dbReference type="ChEBI" id="CHEBI:46858"/>
        <dbReference type="ChEBI" id="CHEBI:61978"/>
        <dbReference type="EC" id="3.1.3.48"/>
    </reaction>
</comment>
<evidence type="ECO:0000256" key="1">
    <source>
        <dbReference type="ARBA" id="ARBA00011063"/>
    </source>
</evidence>
<evidence type="ECO:0000256" key="3">
    <source>
        <dbReference type="ARBA" id="ARBA00022801"/>
    </source>
</evidence>
<proteinExistence type="inferred from homology"/>
<dbReference type="PANTHER" id="PTHR11717:SF7">
    <property type="entry name" value="LOW MOLECULAR WEIGHT PHOSPHOTYROSINE PROTEIN PHOSPHATASE"/>
    <property type="match status" value="1"/>
</dbReference>
<protein>
    <recommendedName>
        <fullName evidence="2">protein-tyrosine-phosphatase</fullName>
        <ecNumber evidence="2">3.1.3.48</ecNumber>
    </recommendedName>
</protein>
<dbReference type="PANTHER" id="PTHR11717">
    <property type="entry name" value="LOW MOLECULAR WEIGHT PROTEIN TYROSINE PHOSPHATASE"/>
    <property type="match status" value="1"/>
</dbReference>
<dbReference type="InterPro" id="IPR023485">
    <property type="entry name" value="Ptyr_pPase"/>
</dbReference>